<feature type="compositionally biased region" description="Basic and acidic residues" evidence="1">
    <location>
        <begin position="107"/>
        <end position="117"/>
    </location>
</feature>
<feature type="non-terminal residue" evidence="3">
    <location>
        <position position="164"/>
    </location>
</feature>
<evidence type="ECO:0000256" key="1">
    <source>
        <dbReference type="SAM" id="MobiDB-lite"/>
    </source>
</evidence>
<name>A0A5J4PS79_9EUKA</name>
<dbReference type="Proteomes" id="UP000324800">
    <property type="component" value="Unassembled WGS sequence"/>
</dbReference>
<dbReference type="CDD" id="cd00030">
    <property type="entry name" value="C2"/>
    <property type="match status" value="1"/>
</dbReference>
<feature type="non-terminal residue" evidence="3">
    <location>
        <position position="1"/>
    </location>
</feature>
<dbReference type="Gene3D" id="2.60.40.150">
    <property type="entry name" value="C2 domain"/>
    <property type="match status" value="1"/>
</dbReference>
<reference evidence="3 4" key="1">
    <citation type="submission" date="2019-03" db="EMBL/GenBank/DDBJ databases">
        <title>Single cell metagenomics reveals metabolic interactions within the superorganism composed of flagellate Streblomastix strix and complex community of Bacteroidetes bacteria on its surface.</title>
        <authorList>
            <person name="Treitli S.C."/>
            <person name="Kolisko M."/>
            <person name="Husnik F."/>
            <person name="Keeling P."/>
            <person name="Hampl V."/>
        </authorList>
    </citation>
    <scope>NUCLEOTIDE SEQUENCE [LARGE SCALE GENOMIC DNA]</scope>
    <source>
        <strain evidence="3">ST1C</strain>
    </source>
</reference>
<dbReference type="Pfam" id="PF00168">
    <property type="entry name" value="C2"/>
    <property type="match status" value="2"/>
</dbReference>
<proteinExistence type="predicted"/>
<dbReference type="InterPro" id="IPR000008">
    <property type="entry name" value="C2_dom"/>
</dbReference>
<feature type="compositionally biased region" description="Low complexity" evidence="1">
    <location>
        <begin position="96"/>
        <end position="106"/>
    </location>
</feature>
<evidence type="ECO:0000259" key="2">
    <source>
        <dbReference type="PROSITE" id="PS50004"/>
    </source>
</evidence>
<sequence length="164" mass="18724">FTIDYNPETEDLQVLNLELWDHDTLSDDDQIGKAEISLADFFNNKHQDKVTFKGVDKLYGQDVGVLTYELEVKNSNQDSTAPPENEIVKKQRAIKQQIIQQQTQNEQKVDDKPIDDNPPRKILINIIGVSDVFPMDSNGQSDRFIKIFAGGEEKAKTTYKHDTL</sequence>
<evidence type="ECO:0000313" key="3">
    <source>
        <dbReference type="EMBL" id="KAA6312476.1"/>
    </source>
</evidence>
<dbReference type="AlphaFoldDB" id="A0A5J4PS79"/>
<protein>
    <recommendedName>
        <fullName evidence="2">C2 domain-containing protein</fullName>
    </recommendedName>
</protein>
<dbReference type="SUPFAM" id="SSF49562">
    <property type="entry name" value="C2 domain (Calcium/lipid-binding domain, CaLB)"/>
    <property type="match status" value="2"/>
</dbReference>
<comment type="caution">
    <text evidence="3">The sequence shown here is derived from an EMBL/GenBank/DDBJ whole genome shotgun (WGS) entry which is preliminary data.</text>
</comment>
<feature type="domain" description="C2" evidence="2">
    <location>
        <begin position="1"/>
        <end position="51"/>
    </location>
</feature>
<feature type="region of interest" description="Disordered" evidence="1">
    <location>
        <begin position="96"/>
        <end position="117"/>
    </location>
</feature>
<dbReference type="EMBL" id="SNRW01048767">
    <property type="protein sequence ID" value="KAA6312476.1"/>
    <property type="molecule type" value="Genomic_DNA"/>
</dbReference>
<gene>
    <name evidence="3" type="ORF">EZS28_055918</name>
</gene>
<dbReference type="InterPro" id="IPR035892">
    <property type="entry name" value="C2_domain_sf"/>
</dbReference>
<dbReference type="PROSITE" id="PS50004">
    <property type="entry name" value="C2"/>
    <property type="match status" value="1"/>
</dbReference>
<evidence type="ECO:0000313" key="4">
    <source>
        <dbReference type="Proteomes" id="UP000324800"/>
    </source>
</evidence>
<organism evidence="3 4">
    <name type="scientific">Streblomastix strix</name>
    <dbReference type="NCBI Taxonomy" id="222440"/>
    <lineage>
        <taxon>Eukaryota</taxon>
        <taxon>Metamonada</taxon>
        <taxon>Preaxostyla</taxon>
        <taxon>Oxymonadida</taxon>
        <taxon>Streblomastigidae</taxon>
        <taxon>Streblomastix</taxon>
    </lineage>
</organism>
<accession>A0A5J4PS79</accession>